<dbReference type="InterPro" id="IPR032675">
    <property type="entry name" value="LRR_dom_sf"/>
</dbReference>
<dbReference type="InterPro" id="IPR046956">
    <property type="entry name" value="RLP23-like"/>
</dbReference>
<evidence type="ECO:0000256" key="4">
    <source>
        <dbReference type="ARBA" id="ARBA00022614"/>
    </source>
</evidence>
<evidence type="ECO:0000256" key="7">
    <source>
        <dbReference type="ARBA" id="ARBA00022737"/>
    </source>
</evidence>
<evidence type="ECO:0000256" key="5">
    <source>
        <dbReference type="ARBA" id="ARBA00022692"/>
    </source>
</evidence>
<keyword evidence="15" id="KW-1185">Reference proteome</keyword>
<protein>
    <recommendedName>
        <fullName evidence="13">Leucine-rich repeat-containing N-terminal plant-type domain-containing protein</fullName>
    </recommendedName>
</protein>
<evidence type="ECO:0000256" key="6">
    <source>
        <dbReference type="ARBA" id="ARBA00022729"/>
    </source>
</evidence>
<keyword evidence="3" id="KW-1003">Cell membrane</keyword>
<evidence type="ECO:0000256" key="11">
    <source>
        <dbReference type="ARBA" id="ARBA00023180"/>
    </source>
</evidence>
<keyword evidence="7" id="KW-0677">Repeat</keyword>
<accession>A0ABU6US94</accession>
<gene>
    <name evidence="14" type="ORF">PIB30_087478</name>
</gene>
<dbReference type="Pfam" id="PF08263">
    <property type="entry name" value="LRRNT_2"/>
    <property type="match status" value="1"/>
</dbReference>
<evidence type="ECO:0000313" key="14">
    <source>
        <dbReference type="EMBL" id="MED6164207.1"/>
    </source>
</evidence>
<keyword evidence="5" id="KW-0812">Transmembrane</keyword>
<dbReference type="InterPro" id="IPR013210">
    <property type="entry name" value="LRR_N_plant-typ"/>
</dbReference>
<evidence type="ECO:0000256" key="2">
    <source>
        <dbReference type="ARBA" id="ARBA00009592"/>
    </source>
</evidence>
<comment type="caution">
    <text evidence="14">The sequence shown here is derived from an EMBL/GenBank/DDBJ whole genome shotgun (WGS) entry which is preliminary data.</text>
</comment>
<dbReference type="Pfam" id="PF00560">
    <property type="entry name" value="LRR_1"/>
    <property type="match status" value="3"/>
</dbReference>
<dbReference type="InterPro" id="IPR003591">
    <property type="entry name" value="Leu-rich_rpt_typical-subtyp"/>
</dbReference>
<dbReference type="PANTHER" id="PTHR48061">
    <property type="entry name" value="LEUCINE-RICH REPEAT RECEPTOR PROTEIN KINASE EMS1-LIKE-RELATED"/>
    <property type="match status" value="1"/>
</dbReference>
<sequence length="480" mass="53677">MGFLCSFALSTQFLLLSSSLFSTILLTNCLPSNHSNTTHHHHECHQHESYALLKFKESFVISKYASYNPFSYPKTLSWIPSTDCCHWDGIQCHELTGHVIGVDLSSSQLYGSMDVNSTLFSLVHLQSLDLSDNDFNHSQIPAKIGELSQLKHLDLSHGNENTFSGEVPPQVSQLSKLLSLDLRSYTLDPLPYDLINNLQLKPSTLTSLTQNSTRLKHLCLSFVTISSSLPHSLTNLSSLQTLSLYKCELHGEFPLGIFHLPNLTVLNLGGNQYLRGMLSNFHSRKLVSINLPGTSFYGTLPTSIENLTYLSWFAISNCNFYGTIPSSLGNLTQLAQFHVDDNGFEGKLALDMFWKLKMLNTLDLANNRLSLFLKESAVNETTLPPIQWLGLGSCNLTGEVPTWIMNLTSLYHLDLFHNNLHGEIPYFLFTLENLTHLHLAENMLEGQIELAMLSRLKKITFLGLGGGNRLSFIEGKTVPI</sequence>
<evidence type="ECO:0000313" key="15">
    <source>
        <dbReference type="Proteomes" id="UP001341840"/>
    </source>
</evidence>
<keyword evidence="6 12" id="KW-0732">Signal</keyword>
<keyword evidence="9" id="KW-0472">Membrane</keyword>
<keyword evidence="11" id="KW-0325">Glycoprotein</keyword>
<dbReference type="InterPro" id="IPR001611">
    <property type="entry name" value="Leu-rich_rpt"/>
</dbReference>
<evidence type="ECO:0000256" key="8">
    <source>
        <dbReference type="ARBA" id="ARBA00022989"/>
    </source>
</evidence>
<dbReference type="EMBL" id="JASCZI010122372">
    <property type="protein sequence ID" value="MED6164207.1"/>
    <property type="molecule type" value="Genomic_DNA"/>
</dbReference>
<comment type="similarity">
    <text evidence="2">Belongs to the RLP family.</text>
</comment>
<dbReference type="SMART" id="SM00369">
    <property type="entry name" value="LRR_TYP"/>
    <property type="match status" value="4"/>
</dbReference>
<proteinExistence type="inferred from homology"/>
<evidence type="ECO:0000256" key="9">
    <source>
        <dbReference type="ARBA" id="ARBA00023136"/>
    </source>
</evidence>
<dbReference type="SUPFAM" id="SSF52058">
    <property type="entry name" value="L domain-like"/>
    <property type="match status" value="1"/>
</dbReference>
<evidence type="ECO:0000256" key="3">
    <source>
        <dbReference type="ARBA" id="ARBA00022475"/>
    </source>
</evidence>
<keyword evidence="4" id="KW-0433">Leucine-rich repeat</keyword>
<feature type="domain" description="Leucine-rich repeat-containing N-terminal plant-type" evidence="13">
    <location>
        <begin position="46"/>
        <end position="92"/>
    </location>
</feature>
<name>A0ABU6US94_9FABA</name>
<evidence type="ECO:0000256" key="12">
    <source>
        <dbReference type="SAM" id="SignalP"/>
    </source>
</evidence>
<dbReference type="PANTHER" id="PTHR48061:SF29">
    <property type="entry name" value="RECEPTOR-LIKE KINASE FAMILY PROTEIN, PUTATIVE-RELATED"/>
    <property type="match status" value="1"/>
</dbReference>
<comment type="subcellular location">
    <subcellularLocation>
        <location evidence="1">Cell membrane</location>
        <topology evidence="1">Single-pass type I membrane protein</topology>
    </subcellularLocation>
</comment>
<evidence type="ECO:0000259" key="13">
    <source>
        <dbReference type="Pfam" id="PF08263"/>
    </source>
</evidence>
<dbReference type="Gene3D" id="3.80.10.10">
    <property type="entry name" value="Ribonuclease Inhibitor"/>
    <property type="match status" value="4"/>
</dbReference>
<organism evidence="14 15">
    <name type="scientific">Stylosanthes scabra</name>
    <dbReference type="NCBI Taxonomy" id="79078"/>
    <lineage>
        <taxon>Eukaryota</taxon>
        <taxon>Viridiplantae</taxon>
        <taxon>Streptophyta</taxon>
        <taxon>Embryophyta</taxon>
        <taxon>Tracheophyta</taxon>
        <taxon>Spermatophyta</taxon>
        <taxon>Magnoliopsida</taxon>
        <taxon>eudicotyledons</taxon>
        <taxon>Gunneridae</taxon>
        <taxon>Pentapetalae</taxon>
        <taxon>rosids</taxon>
        <taxon>fabids</taxon>
        <taxon>Fabales</taxon>
        <taxon>Fabaceae</taxon>
        <taxon>Papilionoideae</taxon>
        <taxon>50 kb inversion clade</taxon>
        <taxon>dalbergioids sensu lato</taxon>
        <taxon>Dalbergieae</taxon>
        <taxon>Pterocarpus clade</taxon>
        <taxon>Stylosanthes</taxon>
    </lineage>
</organism>
<evidence type="ECO:0000256" key="10">
    <source>
        <dbReference type="ARBA" id="ARBA00023170"/>
    </source>
</evidence>
<keyword evidence="10" id="KW-0675">Receptor</keyword>
<keyword evidence="8" id="KW-1133">Transmembrane helix</keyword>
<dbReference type="Proteomes" id="UP001341840">
    <property type="component" value="Unassembled WGS sequence"/>
</dbReference>
<feature type="signal peptide" evidence="12">
    <location>
        <begin position="1"/>
        <end position="29"/>
    </location>
</feature>
<feature type="chain" id="PRO_5047023870" description="Leucine-rich repeat-containing N-terminal plant-type domain-containing protein" evidence="12">
    <location>
        <begin position="30"/>
        <end position="480"/>
    </location>
</feature>
<evidence type="ECO:0000256" key="1">
    <source>
        <dbReference type="ARBA" id="ARBA00004251"/>
    </source>
</evidence>
<reference evidence="14 15" key="1">
    <citation type="journal article" date="2023" name="Plants (Basel)">
        <title>Bridging the Gap: Combining Genomics and Transcriptomics Approaches to Understand Stylosanthes scabra, an Orphan Legume from the Brazilian Caatinga.</title>
        <authorList>
            <person name="Ferreira-Neto J.R.C."/>
            <person name="da Silva M.D."/>
            <person name="Binneck E."/>
            <person name="de Melo N.F."/>
            <person name="da Silva R.H."/>
            <person name="de Melo A.L.T.M."/>
            <person name="Pandolfi V."/>
            <person name="Bustamante F.O."/>
            <person name="Brasileiro-Vidal A.C."/>
            <person name="Benko-Iseppon A.M."/>
        </authorList>
    </citation>
    <scope>NUCLEOTIDE SEQUENCE [LARGE SCALE GENOMIC DNA]</scope>
    <source>
        <tissue evidence="14">Leaves</tissue>
    </source>
</reference>